<evidence type="ECO:0000256" key="2">
    <source>
        <dbReference type="ARBA" id="ARBA00022963"/>
    </source>
</evidence>
<dbReference type="Proteomes" id="UP000198706">
    <property type="component" value="Unassembled WGS sequence"/>
</dbReference>
<sequence>MSAVDESAKSVTGLILSGGGSRAAYQVGVLSAIADLLPDAAHNPFPVIVGTSAGAINAVGLACGALHFTEAIRRLTAVWQGFRTHQVYRSDWPGVLRQASRFIGHSLLGLGSQVPVALLNNAPLRDLLEREIDFSGIAAAVARRQLRAVAVTAFGYESGQAVTFYQGRATIDPWFRHRRVGVPTRLTAEHLMASAAIPLLFPPVKLNREYFGDGAVRQSAPISPALHLGANRVLVVGVSGNPLGRDANSVLPRPQSGRPPTLAQIGGHMLNSTFIDSLEGDIELLERLNHMSRLVPSGLHPRGLGLKPVEVLVISPSQPLDQIAARHHHELPRALRLFLRGPGATKASGASVLSYLLFESGYCNELIELGYQDAMSQKEALIGFLGLARVPPPVEVALGE</sequence>
<evidence type="ECO:0000256" key="4">
    <source>
        <dbReference type="PROSITE-ProRule" id="PRU01161"/>
    </source>
</evidence>
<dbReference type="GO" id="GO:0016042">
    <property type="term" value="P:lipid catabolic process"/>
    <property type="evidence" value="ECO:0007669"/>
    <property type="project" value="UniProtKB-UniRule"/>
</dbReference>
<keyword evidence="2 4" id="KW-0442">Lipid degradation</keyword>
<keyword evidence="3 4" id="KW-0443">Lipid metabolism</keyword>
<dbReference type="PANTHER" id="PTHR14226:SF57">
    <property type="entry name" value="BLR7027 PROTEIN"/>
    <property type="match status" value="1"/>
</dbReference>
<dbReference type="PANTHER" id="PTHR14226">
    <property type="entry name" value="NEUROPATHY TARGET ESTERASE/SWISS CHEESE D.MELANOGASTER"/>
    <property type="match status" value="1"/>
</dbReference>
<name>A0A1G8VPQ7_9PSED</name>
<proteinExistence type="predicted"/>
<dbReference type="InterPro" id="IPR002641">
    <property type="entry name" value="PNPLA_dom"/>
</dbReference>
<feature type="domain" description="PNPLA" evidence="5">
    <location>
        <begin position="14"/>
        <end position="226"/>
    </location>
</feature>
<dbReference type="OrthoDB" id="9798773at2"/>
<dbReference type="InterPro" id="IPR016035">
    <property type="entry name" value="Acyl_Trfase/lysoPLipase"/>
</dbReference>
<dbReference type="Pfam" id="PF01734">
    <property type="entry name" value="Patatin"/>
    <property type="match status" value="1"/>
</dbReference>
<keyword evidence="7" id="KW-1185">Reference proteome</keyword>
<dbReference type="STRING" id="137658.SAMN05216186_102309"/>
<dbReference type="EMBL" id="FNFD01000002">
    <property type="protein sequence ID" value="SDJ67913.1"/>
    <property type="molecule type" value="Genomic_DNA"/>
</dbReference>
<evidence type="ECO:0000256" key="3">
    <source>
        <dbReference type="ARBA" id="ARBA00023098"/>
    </source>
</evidence>
<dbReference type="Gene3D" id="3.40.1090.10">
    <property type="entry name" value="Cytosolic phospholipase A2 catalytic domain"/>
    <property type="match status" value="1"/>
</dbReference>
<feature type="short sequence motif" description="DGA/G" evidence="4">
    <location>
        <begin position="213"/>
        <end position="215"/>
    </location>
</feature>
<organism evidence="6 7">
    <name type="scientific">Pseudomonas indica</name>
    <dbReference type="NCBI Taxonomy" id="137658"/>
    <lineage>
        <taxon>Bacteria</taxon>
        <taxon>Pseudomonadati</taxon>
        <taxon>Pseudomonadota</taxon>
        <taxon>Gammaproteobacteria</taxon>
        <taxon>Pseudomonadales</taxon>
        <taxon>Pseudomonadaceae</taxon>
        <taxon>Pseudomonas</taxon>
    </lineage>
</organism>
<evidence type="ECO:0000256" key="1">
    <source>
        <dbReference type="ARBA" id="ARBA00022801"/>
    </source>
</evidence>
<accession>A0A1G8VPQ7</accession>
<dbReference type="PROSITE" id="PS51635">
    <property type="entry name" value="PNPLA"/>
    <property type="match status" value="1"/>
</dbReference>
<gene>
    <name evidence="6" type="ORF">SAMN05216186_102309</name>
</gene>
<dbReference type="RefSeq" id="WP_084334828.1">
    <property type="nucleotide sequence ID" value="NZ_CBKZNZ010000012.1"/>
</dbReference>
<feature type="active site" description="Proton acceptor" evidence="4">
    <location>
        <position position="213"/>
    </location>
</feature>
<protein>
    <submittedName>
        <fullName evidence="6">NTE family protein</fullName>
    </submittedName>
</protein>
<keyword evidence="1 4" id="KW-0378">Hydrolase</keyword>
<dbReference type="GO" id="GO:0016787">
    <property type="term" value="F:hydrolase activity"/>
    <property type="evidence" value="ECO:0007669"/>
    <property type="project" value="UniProtKB-UniRule"/>
</dbReference>
<dbReference type="InterPro" id="IPR050301">
    <property type="entry name" value="NTE"/>
</dbReference>
<evidence type="ECO:0000313" key="6">
    <source>
        <dbReference type="EMBL" id="SDJ67913.1"/>
    </source>
</evidence>
<evidence type="ECO:0000259" key="5">
    <source>
        <dbReference type="PROSITE" id="PS51635"/>
    </source>
</evidence>
<dbReference type="SUPFAM" id="SSF52151">
    <property type="entry name" value="FabD/lysophospholipase-like"/>
    <property type="match status" value="1"/>
</dbReference>
<feature type="short sequence motif" description="GXSXG" evidence="4">
    <location>
        <begin position="50"/>
        <end position="54"/>
    </location>
</feature>
<dbReference type="AlphaFoldDB" id="A0A1G8VPQ7"/>
<comment type="caution">
    <text evidence="4">Lacks conserved residue(s) required for the propagation of feature annotation.</text>
</comment>
<evidence type="ECO:0000313" key="7">
    <source>
        <dbReference type="Proteomes" id="UP000198706"/>
    </source>
</evidence>
<dbReference type="CDD" id="cd07209">
    <property type="entry name" value="Pat_hypo_Ecoli_Z1214_like"/>
    <property type="match status" value="1"/>
</dbReference>
<reference evidence="6 7" key="1">
    <citation type="submission" date="2016-10" db="EMBL/GenBank/DDBJ databases">
        <authorList>
            <person name="de Groot N.N."/>
        </authorList>
    </citation>
    <scope>NUCLEOTIDE SEQUENCE [LARGE SCALE GENOMIC DNA]</scope>
    <source>
        <strain evidence="6 7">JCM 21544</strain>
    </source>
</reference>
<feature type="active site" description="Nucleophile" evidence="4">
    <location>
        <position position="52"/>
    </location>
</feature>